<sequence length="55" mass="6075">MALCLGIHGQLVYLDRANDVVGVKLSSWPAPLERWKHLASLRMFEAISAHLSDGT</sequence>
<organism evidence="1 2">
    <name type="scientific">Saccharopolyspora shandongensis</name>
    <dbReference type="NCBI Taxonomy" id="418495"/>
    <lineage>
        <taxon>Bacteria</taxon>
        <taxon>Bacillati</taxon>
        <taxon>Actinomycetota</taxon>
        <taxon>Actinomycetes</taxon>
        <taxon>Pseudonocardiales</taxon>
        <taxon>Pseudonocardiaceae</taxon>
        <taxon>Saccharopolyspora</taxon>
    </lineage>
</organism>
<gene>
    <name evidence="1" type="ORF">SAMN05216215_105243</name>
</gene>
<proteinExistence type="predicted"/>
<dbReference type="AlphaFoldDB" id="A0A1H3R7P5"/>
<name>A0A1H3R7P5_9PSEU</name>
<protein>
    <submittedName>
        <fullName evidence="1">Uncharacterized protein</fullName>
    </submittedName>
</protein>
<evidence type="ECO:0000313" key="1">
    <source>
        <dbReference type="EMBL" id="SDZ21804.1"/>
    </source>
</evidence>
<dbReference type="STRING" id="418495.SAMN05216215_105243"/>
<dbReference type="Proteomes" id="UP000199529">
    <property type="component" value="Unassembled WGS sequence"/>
</dbReference>
<accession>A0A1H3R7P5</accession>
<dbReference type="EMBL" id="FNOK01000052">
    <property type="protein sequence ID" value="SDZ21804.1"/>
    <property type="molecule type" value="Genomic_DNA"/>
</dbReference>
<keyword evidence="2" id="KW-1185">Reference proteome</keyword>
<reference evidence="2" key="1">
    <citation type="submission" date="2016-10" db="EMBL/GenBank/DDBJ databases">
        <authorList>
            <person name="Varghese N."/>
            <person name="Submissions S."/>
        </authorList>
    </citation>
    <scope>NUCLEOTIDE SEQUENCE [LARGE SCALE GENOMIC DNA]</scope>
    <source>
        <strain evidence="2">CGMCC 4.3530</strain>
    </source>
</reference>
<evidence type="ECO:0000313" key="2">
    <source>
        <dbReference type="Proteomes" id="UP000199529"/>
    </source>
</evidence>